<keyword evidence="2" id="KW-1185">Reference proteome</keyword>
<dbReference type="SUPFAM" id="SSF52467">
    <property type="entry name" value="DHS-like NAD/FAD-binding domain"/>
    <property type="match status" value="1"/>
</dbReference>
<sequence>MTSGRAEVKVAIVTGAGFSLPAGIPTQRELLYQIERFEPDIFQPGYLKFVQAKRVVNRFLRTIFLRDPDKDERSEQVVQKLGNLQLEDIYSILDRAISKGDVLPPFSETELVNVRDALDRCIMYYLNYLETNLSPEKQRLYERLYHKLLTDYGNDWIVISTNWDTVWDEVILSICRQNNLVLDYGPNIFWIELDGTAQRPEGGRLGPRLLKLHGSFNWLTCPQCHTIFVWPKGLGVRDIFDPVRCPRCCAYPIETIEPLLRPLFLTPSLLKSVKNPTLELIWDEAFCALRTAKEVIFIGYSLPLADHDLRYLLRRSISQNTKVKVILHESDRPVRAERNTSCPEFRYKSLLDLFDTDFYYEGFESFFSIGA</sequence>
<accession>A0AAU8PC18</accession>
<evidence type="ECO:0008006" key="3">
    <source>
        <dbReference type="Google" id="ProtNLM"/>
    </source>
</evidence>
<gene>
    <name evidence="1" type="ordered locus">Desku_2064</name>
</gene>
<dbReference type="KEGG" id="dku:Desku_2064"/>
<evidence type="ECO:0000313" key="1">
    <source>
        <dbReference type="EMBL" id="AEG15618.1"/>
    </source>
</evidence>
<dbReference type="InterPro" id="IPR029035">
    <property type="entry name" value="DHS-like_NAD/FAD-binding_dom"/>
</dbReference>
<dbReference type="EMBL" id="CP002770">
    <property type="protein sequence ID" value="AEG15618.1"/>
    <property type="molecule type" value="Genomic_DNA"/>
</dbReference>
<organism evidence="1 2">
    <name type="scientific">Desulfofundulus kuznetsovii (strain DSM 6115 / VKM B-1805 / 17)</name>
    <name type="common">Desulfotomaculum kuznetsovii</name>
    <dbReference type="NCBI Taxonomy" id="760568"/>
    <lineage>
        <taxon>Bacteria</taxon>
        <taxon>Bacillati</taxon>
        <taxon>Bacillota</taxon>
        <taxon>Clostridia</taxon>
        <taxon>Eubacteriales</taxon>
        <taxon>Peptococcaceae</taxon>
        <taxon>Desulfofundulus</taxon>
    </lineage>
</organism>
<proteinExistence type="predicted"/>
<dbReference type="AlphaFoldDB" id="A0AAU8PC18"/>
<protein>
    <recommendedName>
        <fullName evidence="3">Deacetylase sirtuin-type domain-containing protein</fullName>
    </recommendedName>
</protein>
<reference evidence="2" key="1">
    <citation type="submission" date="2011-05" db="EMBL/GenBank/DDBJ databases">
        <title>Complete sequence of Desulfotomaculum kuznetsovii DSM 6115.</title>
        <authorList>
            <person name="Lucas S."/>
            <person name="Han J."/>
            <person name="Lapidus A."/>
            <person name="Cheng J.-F."/>
            <person name="Goodwin L."/>
            <person name="Pitluck S."/>
            <person name="Peters L."/>
            <person name="Mikhailova N."/>
            <person name="Lu M."/>
            <person name="Saunders E."/>
            <person name="Han C."/>
            <person name="Tapia R."/>
            <person name="Land M."/>
            <person name="Hauser L."/>
            <person name="Kyrpides N."/>
            <person name="Ivanova N."/>
            <person name="Pagani I."/>
            <person name="Nazina T."/>
            <person name="Ivanova A."/>
            <person name="Parshina S."/>
            <person name="Kuever J."/>
            <person name="Muyzer G."/>
            <person name="Plugge C."/>
            <person name="Stams A."/>
            <person name="Woyke T."/>
        </authorList>
    </citation>
    <scope>NUCLEOTIDE SEQUENCE [LARGE SCALE GENOMIC DNA]</scope>
    <source>
        <strain evidence="2">DSM 6115 / VKM B-1805 / 17</strain>
    </source>
</reference>
<dbReference type="Proteomes" id="UP000009229">
    <property type="component" value="Chromosome"/>
</dbReference>
<dbReference type="RefSeq" id="WP_013823132.1">
    <property type="nucleotide sequence ID" value="NC_015573.1"/>
</dbReference>
<name>A0AAU8PC18_DESK7</name>
<evidence type="ECO:0000313" key="2">
    <source>
        <dbReference type="Proteomes" id="UP000009229"/>
    </source>
</evidence>